<evidence type="ECO:0000313" key="2">
    <source>
        <dbReference type="EMBL" id="GAA1522769.1"/>
    </source>
</evidence>
<dbReference type="Proteomes" id="UP001500363">
    <property type="component" value="Unassembled WGS sequence"/>
</dbReference>
<accession>A0ABP4LFM5</accession>
<protein>
    <submittedName>
        <fullName evidence="2">Uncharacterized protein</fullName>
    </submittedName>
</protein>
<gene>
    <name evidence="2" type="ORF">GCM10009741_25290</name>
</gene>
<evidence type="ECO:0000256" key="1">
    <source>
        <dbReference type="SAM" id="SignalP"/>
    </source>
</evidence>
<comment type="caution">
    <text evidence="2">The sequence shown here is derived from an EMBL/GenBank/DDBJ whole genome shotgun (WGS) entry which is preliminary data.</text>
</comment>
<reference evidence="3" key="1">
    <citation type="journal article" date="2019" name="Int. J. Syst. Evol. Microbiol.">
        <title>The Global Catalogue of Microorganisms (GCM) 10K type strain sequencing project: providing services to taxonomists for standard genome sequencing and annotation.</title>
        <authorList>
            <consortium name="The Broad Institute Genomics Platform"/>
            <consortium name="The Broad Institute Genome Sequencing Center for Infectious Disease"/>
            <person name="Wu L."/>
            <person name="Ma J."/>
        </authorList>
    </citation>
    <scope>NUCLEOTIDE SEQUENCE [LARGE SCALE GENOMIC DNA]</scope>
    <source>
        <strain evidence="3">JCM 14303</strain>
    </source>
</reference>
<organism evidence="2 3">
    <name type="scientific">Kribbella lupini</name>
    <dbReference type="NCBI Taxonomy" id="291602"/>
    <lineage>
        <taxon>Bacteria</taxon>
        <taxon>Bacillati</taxon>
        <taxon>Actinomycetota</taxon>
        <taxon>Actinomycetes</taxon>
        <taxon>Propionibacteriales</taxon>
        <taxon>Kribbellaceae</taxon>
        <taxon>Kribbella</taxon>
    </lineage>
</organism>
<name>A0ABP4LFM5_9ACTN</name>
<sequence>MLLPLAAVLVPALPAAADPTCPFPAIADVYAYQQTPEATMLTGRVDPAAHCPSDGTLTSIDSGEQISFSYGSFEIPLGTESGDWYLSSLTVWDVNTGTPEETRTFQPTAPYLIRVLDPTRITSTEPASYVGYGDRVTVSGYLEGWTAADGWRRMPGRDLSIATGNGSDGHPPVPTVTDASGAYRLSVRVYNSWAGGAMYAGTDQWLRSYSYSQVQVHGLVSADVSDRTPGVGQRIVVTGKVAPGAVPVWLERLVGEEWVKVSPTVTATANGYYRLTYRATTRGVQQLRVWNDGTEPEGRMGIQPYSAEFKLAVHR</sequence>
<feature type="signal peptide" evidence="1">
    <location>
        <begin position="1"/>
        <end position="17"/>
    </location>
</feature>
<proteinExistence type="predicted"/>
<keyword evidence="3" id="KW-1185">Reference proteome</keyword>
<evidence type="ECO:0000313" key="3">
    <source>
        <dbReference type="Proteomes" id="UP001500363"/>
    </source>
</evidence>
<dbReference type="EMBL" id="BAAANC010000001">
    <property type="protein sequence ID" value="GAA1522769.1"/>
    <property type="molecule type" value="Genomic_DNA"/>
</dbReference>
<keyword evidence="1" id="KW-0732">Signal</keyword>
<feature type="chain" id="PRO_5047439575" evidence="1">
    <location>
        <begin position="18"/>
        <end position="315"/>
    </location>
</feature>
<dbReference type="RefSeq" id="WP_344173363.1">
    <property type="nucleotide sequence ID" value="NZ_BAAANC010000001.1"/>
</dbReference>